<dbReference type="InterPro" id="IPR011990">
    <property type="entry name" value="TPR-like_helical_dom_sf"/>
</dbReference>
<dbReference type="Pfam" id="PF13432">
    <property type="entry name" value="TPR_16"/>
    <property type="match status" value="1"/>
</dbReference>
<protein>
    <submittedName>
        <fullName evidence="7">Tetratricopeptide (TPR) repeat protein</fullName>
    </submittedName>
</protein>
<dbReference type="InterPro" id="IPR036869">
    <property type="entry name" value="J_dom_sf"/>
</dbReference>
<dbReference type="EMBL" id="JAGGKG010000010">
    <property type="protein sequence ID" value="MBP1905787.1"/>
    <property type="molecule type" value="Genomic_DNA"/>
</dbReference>
<dbReference type="Pfam" id="PF14559">
    <property type="entry name" value="TPR_19"/>
    <property type="match status" value="1"/>
</dbReference>
<dbReference type="SUPFAM" id="SSF46565">
    <property type="entry name" value="Chaperone J-domain"/>
    <property type="match status" value="1"/>
</dbReference>
<evidence type="ECO:0000256" key="2">
    <source>
        <dbReference type="ARBA" id="ARBA00022737"/>
    </source>
</evidence>
<evidence type="ECO:0000256" key="3">
    <source>
        <dbReference type="ARBA" id="ARBA00022803"/>
    </source>
</evidence>
<dbReference type="Pfam" id="PF13181">
    <property type="entry name" value="TPR_8"/>
    <property type="match status" value="2"/>
</dbReference>
<evidence type="ECO:0000313" key="8">
    <source>
        <dbReference type="Proteomes" id="UP001519272"/>
    </source>
</evidence>
<name>A0ABS4FT94_9BACL</name>
<evidence type="ECO:0000256" key="1">
    <source>
        <dbReference type="ARBA" id="ARBA00022705"/>
    </source>
</evidence>
<sequence length="877" mass="103790">MNAWEFLEISPTMDVKVIKRAYARKLRDAHPEDEIEAFQNLQEAYKAALQEAKYLSSIAAEDVVNQDNNVDEASGDGDTVHCVQSESHVGGDEVAVTLEEAKNVHHPENAENAEEEEDDTQKVTFPEWFMHQIHTLYHDYNARIKLENWQYMLSFEEVRDFEYYSIISRSLWEYLKQFNQLPQPILRLLEEQFNWLAQKDSVHSSDAEDHDFYDYYYYLVTRPWSFEFPELLELSEDINPDAFIFYREKARQALSTNDLEQAEHFLNEAQTVYANDFDLLRLYGEYLVRTDRQKEANLIYERLIREFPYEESVMLQYGTFLVAEKRIKEAMRLYQDILAKDSNSLQAMTGIAKCYQHYGQLQEAKDILELIKEENPSEVIAQVMLADLNMKMISEIRGKLAFATDLNKLKFELAQLYFETDQFEICCNLLEQITAHGGANSAIYLLWGQAKLSLEQYERSKELLYIAKQLAEEEGTNGYDIKVALGEVLLDLNLYEQAQLQLTVAFEMNPLNPHVNYLLGKLYYEQEQFETAIYYSAKAIVQNPENWRFYVYRALSLFRLQRWEETLEDVNFMLSEFRFYSYAWLMKGHCHMNLQQYEESLVAFQKCIDYLHDNYTYFNLAVAYVKLDHYSEALLALDEYMKHYDDIEGYILKGDIYRATGDYEQAWMTYCLGVEQKPTSYIIVQRAVYTYMNYIFPRKEEKVLGWMENILKEYPWDRWMTVNMIRILLNFKSWKEATILASNFYYELEEDDTAKEWASFYTGVAYYHRGNADEAYFWLQYALSKDREPFSLIYSSMACLQLKKNKEALMYAEEAIQLVTDNTEYQQVYEAAKQANQGMMKKLLSRSVISLPELFNLVLIQPEEPSEIEKFFTTLWR</sequence>
<dbReference type="InterPro" id="IPR019734">
    <property type="entry name" value="TPR_rpt"/>
</dbReference>
<dbReference type="InterPro" id="IPR051685">
    <property type="entry name" value="Ycf3/AcsC/BcsC/TPR_MFPF"/>
</dbReference>
<dbReference type="PANTHER" id="PTHR44943">
    <property type="entry name" value="CELLULOSE SYNTHASE OPERON PROTEIN C"/>
    <property type="match status" value="1"/>
</dbReference>
<evidence type="ECO:0000256" key="5">
    <source>
        <dbReference type="PROSITE-ProRule" id="PRU00339"/>
    </source>
</evidence>
<reference evidence="7 8" key="1">
    <citation type="submission" date="2021-03" db="EMBL/GenBank/DDBJ databases">
        <title>Genomic Encyclopedia of Type Strains, Phase IV (KMG-IV): sequencing the most valuable type-strain genomes for metagenomic binning, comparative biology and taxonomic classification.</title>
        <authorList>
            <person name="Goeker M."/>
        </authorList>
    </citation>
    <scope>NUCLEOTIDE SEQUENCE [LARGE SCALE GENOMIC DNA]</scope>
    <source>
        <strain evidence="7 8">DSM 14349</strain>
    </source>
</reference>
<dbReference type="CDD" id="cd06257">
    <property type="entry name" value="DnaJ"/>
    <property type="match status" value="1"/>
</dbReference>
<comment type="caution">
    <text evidence="7">The sequence shown here is derived from an EMBL/GenBank/DDBJ whole genome shotgun (WGS) entry which is preliminary data.</text>
</comment>
<evidence type="ECO:0000256" key="4">
    <source>
        <dbReference type="ARBA" id="ARBA00023016"/>
    </source>
</evidence>
<dbReference type="RefSeq" id="WP_210089403.1">
    <property type="nucleotide sequence ID" value="NZ_JAGGKG010000010.1"/>
</dbReference>
<evidence type="ECO:0000259" key="6">
    <source>
        <dbReference type="PROSITE" id="PS50076"/>
    </source>
</evidence>
<keyword evidence="2" id="KW-0677">Repeat</keyword>
<proteinExistence type="predicted"/>
<keyword evidence="8" id="KW-1185">Reference proteome</keyword>
<accession>A0ABS4FT94</accession>
<dbReference type="PROSITE" id="PS50076">
    <property type="entry name" value="DNAJ_2"/>
    <property type="match status" value="1"/>
</dbReference>
<dbReference type="PROSITE" id="PS50005">
    <property type="entry name" value="TPR"/>
    <property type="match status" value="2"/>
</dbReference>
<keyword evidence="1" id="KW-0235">DNA replication</keyword>
<feature type="repeat" description="TPR" evidence="5">
    <location>
        <begin position="513"/>
        <end position="546"/>
    </location>
</feature>
<gene>
    <name evidence="7" type="ORF">J2Z32_002435</name>
</gene>
<dbReference type="Proteomes" id="UP001519272">
    <property type="component" value="Unassembled WGS sequence"/>
</dbReference>
<dbReference type="Gene3D" id="1.25.40.10">
    <property type="entry name" value="Tetratricopeptide repeat domain"/>
    <property type="match status" value="5"/>
</dbReference>
<feature type="domain" description="J" evidence="6">
    <location>
        <begin position="2"/>
        <end position="53"/>
    </location>
</feature>
<evidence type="ECO:0000313" key="7">
    <source>
        <dbReference type="EMBL" id="MBP1905787.1"/>
    </source>
</evidence>
<organism evidence="7 8">
    <name type="scientific">Paenibacillus turicensis</name>
    <dbReference type="NCBI Taxonomy" id="160487"/>
    <lineage>
        <taxon>Bacteria</taxon>
        <taxon>Bacillati</taxon>
        <taxon>Bacillota</taxon>
        <taxon>Bacilli</taxon>
        <taxon>Bacillales</taxon>
        <taxon>Paenibacillaceae</taxon>
        <taxon>Paenibacillus</taxon>
    </lineage>
</organism>
<dbReference type="SMART" id="SM00028">
    <property type="entry name" value="TPR"/>
    <property type="match status" value="9"/>
</dbReference>
<dbReference type="SUPFAM" id="SSF48452">
    <property type="entry name" value="TPR-like"/>
    <property type="match status" value="3"/>
</dbReference>
<keyword evidence="3 5" id="KW-0802">TPR repeat</keyword>
<dbReference type="InterPro" id="IPR001623">
    <property type="entry name" value="DnaJ_domain"/>
</dbReference>
<feature type="repeat" description="TPR" evidence="5">
    <location>
        <begin position="581"/>
        <end position="614"/>
    </location>
</feature>
<keyword evidence="4" id="KW-0346">Stress response</keyword>
<dbReference type="PANTHER" id="PTHR44943:SF8">
    <property type="entry name" value="TPR REPEAT-CONTAINING PROTEIN MJ0263"/>
    <property type="match status" value="1"/>
</dbReference>